<evidence type="ECO:0000259" key="3">
    <source>
        <dbReference type="Pfam" id="PF13649"/>
    </source>
</evidence>
<dbReference type="InterPro" id="IPR029063">
    <property type="entry name" value="SAM-dependent_MTases_sf"/>
</dbReference>
<dbReference type="Pfam" id="PF13649">
    <property type="entry name" value="Methyltransf_25"/>
    <property type="match status" value="1"/>
</dbReference>
<feature type="domain" description="Methyltransferase" evidence="3">
    <location>
        <begin position="67"/>
        <end position="157"/>
    </location>
</feature>
<dbReference type="InterPro" id="IPR041698">
    <property type="entry name" value="Methyltransf_25"/>
</dbReference>
<dbReference type="PANTHER" id="PTHR43861:SF1">
    <property type="entry name" value="TRANS-ACONITATE 2-METHYLTRANSFERASE"/>
    <property type="match status" value="1"/>
</dbReference>
<gene>
    <name evidence="4" type="ORF">BD833_10766</name>
</gene>
<name>A0A5S5CXN9_9ACTN</name>
<evidence type="ECO:0000313" key="5">
    <source>
        <dbReference type="Proteomes" id="UP000322499"/>
    </source>
</evidence>
<dbReference type="AlphaFoldDB" id="A0A5S5CXN9"/>
<dbReference type="Gene3D" id="3.40.50.150">
    <property type="entry name" value="Vaccinia Virus protein VP39"/>
    <property type="match status" value="1"/>
</dbReference>
<dbReference type="EMBL" id="VNHW01000007">
    <property type="protein sequence ID" value="TYP87129.1"/>
    <property type="molecule type" value="Genomic_DNA"/>
</dbReference>
<evidence type="ECO:0000313" key="4">
    <source>
        <dbReference type="EMBL" id="TYP87129.1"/>
    </source>
</evidence>
<reference evidence="4 5" key="1">
    <citation type="submission" date="2019-07" db="EMBL/GenBank/DDBJ databases">
        <title>Genomic Encyclopedia of Archaeal and Bacterial Type Strains, Phase II (KMG-II): from individual species to whole genera.</title>
        <authorList>
            <person name="Goeker M."/>
        </authorList>
    </citation>
    <scope>NUCLEOTIDE SEQUENCE [LARGE SCALE GENOMIC DNA]</scope>
    <source>
        <strain evidence="4 5">DSM 46842</strain>
    </source>
</reference>
<evidence type="ECO:0000256" key="1">
    <source>
        <dbReference type="ARBA" id="ARBA00022603"/>
    </source>
</evidence>
<evidence type="ECO:0000256" key="2">
    <source>
        <dbReference type="ARBA" id="ARBA00022679"/>
    </source>
</evidence>
<dbReference type="PANTHER" id="PTHR43861">
    <property type="entry name" value="TRANS-ACONITATE 2-METHYLTRANSFERASE-RELATED"/>
    <property type="match status" value="1"/>
</dbReference>
<dbReference type="GO" id="GO:0008168">
    <property type="term" value="F:methyltransferase activity"/>
    <property type="evidence" value="ECO:0007669"/>
    <property type="project" value="UniProtKB-KW"/>
</dbReference>
<organism evidence="4 5">
    <name type="scientific">Blastococcus xanthinilyticus</name>
    <dbReference type="NCBI Taxonomy" id="1564164"/>
    <lineage>
        <taxon>Bacteria</taxon>
        <taxon>Bacillati</taxon>
        <taxon>Actinomycetota</taxon>
        <taxon>Actinomycetes</taxon>
        <taxon>Geodermatophilales</taxon>
        <taxon>Geodermatophilaceae</taxon>
        <taxon>Blastococcus</taxon>
    </lineage>
</organism>
<comment type="caution">
    <text evidence="4">The sequence shown here is derived from an EMBL/GenBank/DDBJ whole genome shotgun (WGS) entry which is preliminary data.</text>
</comment>
<proteinExistence type="predicted"/>
<dbReference type="GO" id="GO:0032259">
    <property type="term" value="P:methylation"/>
    <property type="evidence" value="ECO:0007669"/>
    <property type="project" value="UniProtKB-KW"/>
</dbReference>
<keyword evidence="1 4" id="KW-0489">Methyltransferase</keyword>
<keyword evidence="2 4" id="KW-0808">Transferase</keyword>
<accession>A0A5S5CXN9</accession>
<keyword evidence="5" id="KW-1185">Reference proteome</keyword>
<dbReference type="SUPFAM" id="SSF53335">
    <property type="entry name" value="S-adenosyl-L-methionine-dependent methyltransferases"/>
    <property type="match status" value="1"/>
</dbReference>
<protein>
    <submittedName>
        <fullName evidence="4">Methyltransferase family protein</fullName>
    </submittedName>
</protein>
<dbReference type="CDD" id="cd02440">
    <property type="entry name" value="AdoMet_MTases"/>
    <property type="match status" value="1"/>
</dbReference>
<dbReference type="Proteomes" id="UP000322499">
    <property type="component" value="Unassembled WGS sequence"/>
</dbReference>
<sequence>MCPGRALASPTVSDAVAQPADLELVRTSYDRVADSYVAMRAGDLAPAPWLRGALAAFADEVRGRGPVLDVGCGPGTVTAHLAGLGVDASGVDLSPRMVAHARRLHPGLRFTVASATGLRLEAASLGGVLGWWSLFNLPRDVLPGVLASFARALVPGGQVLLGTHVGDGDIVRTEAYGGVPVSWTTHLWQPEQLVTLLAGAGLEPVAELRLPTGGLAHRQVLLAARRPD</sequence>